<name>A0A532VA29_UNCT6</name>
<protein>
    <submittedName>
        <fullName evidence="8">Ferredoxin</fullName>
    </submittedName>
</protein>
<dbReference type="GO" id="GO:0046872">
    <property type="term" value="F:metal ion binding"/>
    <property type="evidence" value="ECO:0007669"/>
    <property type="project" value="UniProtKB-KW"/>
</dbReference>
<dbReference type="PANTHER" id="PTHR43724:SF1">
    <property type="entry name" value="PYRUVATE SYNTHASE SUBUNIT PORD"/>
    <property type="match status" value="1"/>
</dbReference>
<feature type="domain" description="4Fe-4S ferredoxin-type" evidence="7">
    <location>
        <begin position="67"/>
        <end position="98"/>
    </location>
</feature>
<dbReference type="Gene3D" id="3.30.70.20">
    <property type="match status" value="1"/>
</dbReference>
<evidence type="ECO:0000259" key="7">
    <source>
        <dbReference type="PROSITE" id="PS51379"/>
    </source>
</evidence>
<keyword evidence="3" id="KW-0479">Metal-binding</keyword>
<dbReference type="GO" id="GO:0016625">
    <property type="term" value="F:oxidoreductase activity, acting on the aldehyde or oxo group of donors, iron-sulfur protein as acceptor"/>
    <property type="evidence" value="ECO:0007669"/>
    <property type="project" value="InterPro"/>
</dbReference>
<evidence type="ECO:0000256" key="5">
    <source>
        <dbReference type="ARBA" id="ARBA00023004"/>
    </source>
</evidence>
<dbReference type="SUPFAM" id="SSF54862">
    <property type="entry name" value="4Fe-4S ferredoxins"/>
    <property type="match status" value="1"/>
</dbReference>
<evidence type="ECO:0000313" key="8">
    <source>
        <dbReference type="EMBL" id="TKJ44002.1"/>
    </source>
</evidence>
<evidence type="ECO:0000256" key="1">
    <source>
        <dbReference type="ARBA" id="ARBA00001966"/>
    </source>
</evidence>
<dbReference type="PROSITE" id="PS51379">
    <property type="entry name" value="4FE4S_FER_2"/>
    <property type="match status" value="2"/>
</dbReference>
<evidence type="ECO:0000256" key="3">
    <source>
        <dbReference type="ARBA" id="ARBA00022723"/>
    </source>
</evidence>
<comment type="cofactor">
    <cofactor evidence="1">
        <name>[4Fe-4S] cluster</name>
        <dbReference type="ChEBI" id="CHEBI:49883"/>
    </cofactor>
</comment>
<gene>
    <name evidence="8" type="ORF">CEE36_02460</name>
</gene>
<keyword evidence="5" id="KW-0408">Iron</keyword>
<feature type="domain" description="4Fe-4S ferredoxin-type" evidence="7">
    <location>
        <begin position="37"/>
        <end position="66"/>
    </location>
</feature>
<dbReference type="InterPro" id="IPR017900">
    <property type="entry name" value="4Fe4S_Fe_S_CS"/>
</dbReference>
<sequence>MSMKFDKPMTWQELPAGCLIDERATSLHFKTGDWRSMRPLWDAEKCIHCLFCWITCPDTAITVQDGKMTGIDYDYCKGCGICAVICPPKASAIDMVREEK</sequence>
<dbReference type="AlphaFoldDB" id="A0A532VA29"/>
<keyword evidence="2" id="KW-0004">4Fe-4S</keyword>
<dbReference type="InterPro" id="IPR017896">
    <property type="entry name" value="4Fe4S_Fe-S-bd"/>
</dbReference>
<comment type="caution">
    <text evidence="8">The sequence shown here is derived from an EMBL/GenBank/DDBJ whole genome shotgun (WGS) entry which is preliminary data.</text>
</comment>
<evidence type="ECO:0000313" key="9">
    <source>
        <dbReference type="Proteomes" id="UP000317778"/>
    </source>
</evidence>
<dbReference type="Proteomes" id="UP000317778">
    <property type="component" value="Unassembled WGS sequence"/>
</dbReference>
<dbReference type="InterPro" id="IPR011898">
    <property type="entry name" value="PorD_KorD"/>
</dbReference>
<dbReference type="NCBIfam" id="TIGR02179">
    <property type="entry name" value="PorD_KorD"/>
    <property type="match status" value="1"/>
</dbReference>
<dbReference type="PANTHER" id="PTHR43724">
    <property type="entry name" value="PYRUVATE SYNTHASE SUBUNIT PORD"/>
    <property type="match status" value="1"/>
</dbReference>
<dbReference type="EMBL" id="NJBO01000002">
    <property type="protein sequence ID" value="TKJ44002.1"/>
    <property type="molecule type" value="Genomic_DNA"/>
</dbReference>
<proteinExistence type="predicted"/>
<accession>A0A532VA29</accession>
<keyword evidence="6" id="KW-0411">Iron-sulfur</keyword>
<evidence type="ECO:0000256" key="2">
    <source>
        <dbReference type="ARBA" id="ARBA00022485"/>
    </source>
</evidence>
<dbReference type="GO" id="GO:0051539">
    <property type="term" value="F:4 iron, 4 sulfur cluster binding"/>
    <property type="evidence" value="ECO:0007669"/>
    <property type="project" value="UniProtKB-KW"/>
</dbReference>
<keyword evidence="4" id="KW-0677">Repeat</keyword>
<organism evidence="8 9">
    <name type="scientific">candidate division TA06 bacterium B3_TA06</name>
    <dbReference type="NCBI Taxonomy" id="2012487"/>
    <lineage>
        <taxon>Bacteria</taxon>
        <taxon>Bacteria division TA06</taxon>
    </lineage>
</organism>
<dbReference type="PROSITE" id="PS00198">
    <property type="entry name" value="4FE4S_FER_1"/>
    <property type="match status" value="1"/>
</dbReference>
<dbReference type="Pfam" id="PF14697">
    <property type="entry name" value="Fer4_21"/>
    <property type="match status" value="1"/>
</dbReference>
<reference evidence="8 9" key="1">
    <citation type="submission" date="2017-06" db="EMBL/GenBank/DDBJ databases">
        <title>Novel microbial phyla capable of carbon fixation and sulfur reduction in deep-sea sediments.</title>
        <authorList>
            <person name="Huang J."/>
            <person name="Baker B."/>
            <person name="Wang Y."/>
        </authorList>
    </citation>
    <scope>NUCLEOTIDE SEQUENCE [LARGE SCALE GENOMIC DNA]</scope>
    <source>
        <strain evidence="8">B3_TA06</strain>
    </source>
</reference>
<evidence type="ECO:0000256" key="4">
    <source>
        <dbReference type="ARBA" id="ARBA00022737"/>
    </source>
</evidence>
<evidence type="ECO:0000256" key="6">
    <source>
        <dbReference type="ARBA" id="ARBA00023014"/>
    </source>
</evidence>